<sequence>MLIHVQYESFMNTG</sequence>
<accession>A0A0A8Y8K3</accession>
<proteinExistence type="predicted"/>
<organism evidence="1">
    <name type="scientific">Arundo donax</name>
    <name type="common">Giant reed</name>
    <name type="synonym">Donax arundinaceus</name>
    <dbReference type="NCBI Taxonomy" id="35708"/>
    <lineage>
        <taxon>Eukaryota</taxon>
        <taxon>Viridiplantae</taxon>
        <taxon>Streptophyta</taxon>
        <taxon>Embryophyta</taxon>
        <taxon>Tracheophyta</taxon>
        <taxon>Spermatophyta</taxon>
        <taxon>Magnoliopsida</taxon>
        <taxon>Liliopsida</taxon>
        <taxon>Poales</taxon>
        <taxon>Poaceae</taxon>
        <taxon>PACMAD clade</taxon>
        <taxon>Arundinoideae</taxon>
        <taxon>Arundineae</taxon>
        <taxon>Arundo</taxon>
    </lineage>
</organism>
<reference evidence="1" key="1">
    <citation type="submission" date="2014-09" db="EMBL/GenBank/DDBJ databases">
        <authorList>
            <person name="Magalhaes I.L.F."/>
            <person name="Oliveira U."/>
            <person name="Santos F.R."/>
            <person name="Vidigal T.H.D.A."/>
            <person name="Brescovit A.D."/>
            <person name="Santos A.J."/>
        </authorList>
    </citation>
    <scope>NUCLEOTIDE SEQUENCE</scope>
    <source>
        <tissue evidence="1">Shoot tissue taken approximately 20 cm above the soil surface</tissue>
    </source>
</reference>
<protein>
    <submittedName>
        <fullName evidence="1">Uncharacterized protein</fullName>
    </submittedName>
</protein>
<reference evidence="1" key="2">
    <citation type="journal article" date="2015" name="Data Brief">
        <title>Shoot transcriptome of the giant reed, Arundo donax.</title>
        <authorList>
            <person name="Barrero R.A."/>
            <person name="Guerrero F.D."/>
            <person name="Moolhuijzen P."/>
            <person name="Goolsby J.A."/>
            <person name="Tidwell J."/>
            <person name="Bellgard S.E."/>
            <person name="Bellgard M.I."/>
        </authorList>
    </citation>
    <scope>NUCLEOTIDE SEQUENCE</scope>
    <source>
        <tissue evidence="1">Shoot tissue taken approximately 20 cm above the soil surface</tissue>
    </source>
</reference>
<evidence type="ECO:0000313" key="1">
    <source>
        <dbReference type="EMBL" id="JAD22546.1"/>
    </source>
</evidence>
<name>A0A0A8Y8K3_ARUDO</name>
<dbReference type="EMBL" id="GBRH01275349">
    <property type="protein sequence ID" value="JAD22546.1"/>
    <property type="molecule type" value="Transcribed_RNA"/>
</dbReference>